<keyword evidence="2" id="KW-1185">Reference proteome</keyword>
<dbReference type="EMBL" id="JAOTEM010000001">
    <property type="protein sequence ID" value="MCU7616969.1"/>
    <property type="molecule type" value="Genomic_DNA"/>
</dbReference>
<organism evidence="1 2">
    <name type="scientific">Chryseobacterium edaphi</name>
    <dbReference type="NCBI Taxonomy" id="2976532"/>
    <lineage>
        <taxon>Bacteria</taxon>
        <taxon>Pseudomonadati</taxon>
        <taxon>Bacteroidota</taxon>
        <taxon>Flavobacteriia</taxon>
        <taxon>Flavobacteriales</taxon>
        <taxon>Weeksellaceae</taxon>
        <taxon>Chryseobacterium group</taxon>
        <taxon>Chryseobacterium</taxon>
    </lineage>
</organism>
<evidence type="ECO:0000313" key="1">
    <source>
        <dbReference type="EMBL" id="MCU7616969.1"/>
    </source>
</evidence>
<gene>
    <name evidence="1" type="ORF">NZ698_07150</name>
</gene>
<protein>
    <submittedName>
        <fullName evidence="1">Uncharacterized protein</fullName>
    </submittedName>
</protein>
<accession>A0ABT2W6D2</accession>
<evidence type="ECO:0000313" key="2">
    <source>
        <dbReference type="Proteomes" id="UP001208649"/>
    </source>
</evidence>
<proteinExistence type="predicted"/>
<reference evidence="2" key="1">
    <citation type="submission" date="2023-07" db="EMBL/GenBank/DDBJ databases">
        <title>Chryseobacterium sp. strain PBS4-4 Genome sequencing and assembly.</title>
        <authorList>
            <person name="Jung Y."/>
        </authorList>
    </citation>
    <scope>NUCLEOTIDE SEQUENCE [LARGE SCALE GENOMIC DNA]</scope>
    <source>
        <strain evidence="2">PBS4-4</strain>
    </source>
</reference>
<dbReference type="Proteomes" id="UP001208649">
    <property type="component" value="Unassembled WGS sequence"/>
</dbReference>
<name>A0ABT2W6D2_9FLAO</name>
<sequence length="50" mass="5766">MTNIALILSFLWNTLPQSLSSRRDLNKALEKVYKNSGLDPFRMTNFSGYL</sequence>
<comment type="caution">
    <text evidence="1">The sequence shown here is derived from an EMBL/GenBank/DDBJ whole genome shotgun (WGS) entry which is preliminary data.</text>
</comment>